<reference evidence="7" key="1">
    <citation type="submission" date="2017-09" db="EMBL/GenBank/DDBJ databases">
        <title>Depth-based differentiation of microbial function through sediment-hosted aquifers and enrichment of novel symbionts in the deep terrestrial subsurface.</title>
        <authorList>
            <person name="Probst A.J."/>
            <person name="Ladd B."/>
            <person name="Jarett J.K."/>
            <person name="Geller-Mcgrath D.E."/>
            <person name="Sieber C.M.K."/>
            <person name="Emerson J.B."/>
            <person name="Anantharaman K."/>
            <person name="Thomas B.C."/>
            <person name="Malmstrom R."/>
            <person name="Stieglmeier M."/>
            <person name="Klingl A."/>
            <person name="Woyke T."/>
            <person name="Ryan C.M."/>
            <person name="Banfield J.F."/>
        </authorList>
    </citation>
    <scope>NUCLEOTIDE SEQUENCE [LARGE SCALE GENOMIC DNA]</scope>
</reference>
<evidence type="ECO:0000256" key="3">
    <source>
        <dbReference type="ARBA" id="ARBA00022741"/>
    </source>
</evidence>
<dbReference type="EMBL" id="PFQK01000067">
    <property type="protein sequence ID" value="PJC81574.1"/>
    <property type="molecule type" value="Genomic_DNA"/>
</dbReference>
<dbReference type="Gene3D" id="3.40.50.300">
    <property type="entry name" value="P-loop containing nucleotide triphosphate hydrolases"/>
    <property type="match status" value="1"/>
</dbReference>
<keyword evidence="4" id="KW-0067">ATP-binding</keyword>
<comment type="caution">
    <text evidence="6">The sequence shown here is derived from an EMBL/GenBank/DDBJ whole genome shotgun (WGS) entry which is preliminary data.</text>
</comment>
<feature type="domain" description="ABC transporter" evidence="5">
    <location>
        <begin position="10"/>
        <end position="62"/>
    </location>
</feature>
<dbReference type="GO" id="GO:0005524">
    <property type="term" value="F:ATP binding"/>
    <property type="evidence" value="ECO:0007669"/>
    <property type="project" value="UniProtKB-KW"/>
</dbReference>
<evidence type="ECO:0000256" key="1">
    <source>
        <dbReference type="ARBA" id="ARBA00005417"/>
    </source>
</evidence>
<name>A0A2M8GM03_9BACT</name>
<dbReference type="SUPFAM" id="SSF52540">
    <property type="entry name" value="P-loop containing nucleoside triphosphate hydrolases"/>
    <property type="match status" value="1"/>
</dbReference>
<gene>
    <name evidence="6" type="ORF">CO007_03935</name>
</gene>
<sequence length="203" mass="23619">MSCLYNIKNRKERINRIANIFRLNKLLNQQVEQLSSGQVTRVNLAKAFINFPKVLLLDEPTASLDPEIASYIRSFLKEQRENFQVSIIFTSHNMSEIEELCDRVIFINQGKIIADDRPQNLAKSIEICHIELNVADGLKRTIEICENSQTHYELSGRNIIIDVKEKEIPEFLRNLMSKGVYYDQISIEKPDLEDYFLQVAKKK</sequence>
<dbReference type="InterPro" id="IPR027417">
    <property type="entry name" value="P-loop_NTPase"/>
</dbReference>
<accession>A0A2M8GM03</accession>
<dbReference type="PANTHER" id="PTHR42711">
    <property type="entry name" value="ABC TRANSPORTER ATP-BINDING PROTEIN"/>
    <property type="match status" value="1"/>
</dbReference>
<evidence type="ECO:0000256" key="2">
    <source>
        <dbReference type="ARBA" id="ARBA00022448"/>
    </source>
</evidence>
<dbReference type="Proteomes" id="UP000229370">
    <property type="component" value="Unassembled WGS sequence"/>
</dbReference>
<dbReference type="GO" id="GO:0016887">
    <property type="term" value="F:ATP hydrolysis activity"/>
    <property type="evidence" value="ECO:0007669"/>
    <property type="project" value="InterPro"/>
</dbReference>
<evidence type="ECO:0000259" key="5">
    <source>
        <dbReference type="Pfam" id="PF00005"/>
    </source>
</evidence>
<dbReference type="Pfam" id="PF00005">
    <property type="entry name" value="ABC_tran"/>
    <property type="match status" value="1"/>
</dbReference>
<evidence type="ECO:0000313" key="7">
    <source>
        <dbReference type="Proteomes" id="UP000229370"/>
    </source>
</evidence>
<evidence type="ECO:0000313" key="6">
    <source>
        <dbReference type="EMBL" id="PJC81574.1"/>
    </source>
</evidence>
<proteinExistence type="inferred from homology"/>
<protein>
    <recommendedName>
        <fullName evidence="5">ABC transporter domain-containing protein</fullName>
    </recommendedName>
</protein>
<dbReference type="AlphaFoldDB" id="A0A2M8GM03"/>
<keyword evidence="3" id="KW-0547">Nucleotide-binding</keyword>
<dbReference type="InterPro" id="IPR050763">
    <property type="entry name" value="ABC_transporter_ATP-binding"/>
</dbReference>
<evidence type="ECO:0000256" key="4">
    <source>
        <dbReference type="ARBA" id="ARBA00022840"/>
    </source>
</evidence>
<keyword evidence="2" id="KW-0813">Transport</keyword>
<organism evidence="6 7">
    <name type="scientific">Candidatus Roizmanbacteria bacterium CG_4_8_14_3_um_filter_36_10</name>
    <dbReference type="NCBI Taxonomy" id="1974834"/>
    <lineage>
        <taxon>Bacteria</taxon>
        <taxon>Candidatus Roizmaniibacteriota</taxon>
    </lineage>
</organism>
<comment type="similarity">
    <text evidence="1">Belongs to the ABC transporter superfamily.</text>
</comment>
<dbReference type="PANTHER" id="PTHR42711:SF5">
    <property type="entry name" value="ABC TRANSPORTER ATP-BINDING PROTEIN NATA"/>
    <property type="match status" value="1"/>
</dbReference>
<dbReference type="InterPro" id="IPR003439">
    <property type="entry name" value="ABC_transporter-like_ATP-bd"/>
</dbReference>